<protein>
    <recommendedName>
        <fullName evidence="3">F-box domain-containing protein</fullName>
    </recommendedName>
</protein>
<evidence type="ECO:0000313" key="1">
    <source>
        <dbReference type="EMBL" id="CAE6471122.1"/>
    </source>
</evidence>
<organism evidence="1 2">
    <name type="scientific">Rhizoctonia solani</name>
    <dbReference type="NCBI Taxonomy" id="456999"/>
    <lineage>
        <taxon>Eukaryota</taxon>
        <taxon>Fungi</taxon>
        <taxon>Dikarya</taxon>
        <taxon>Basidiomycota</taxon>
        <taxon>Agaricomycotina</taxon>
        <taxon>Agaricomycetes</taxon>
        <taxon>Cantharellales</taxon>
        <taxon>Ceratobasidiaceae</taxon>
        <taxon>Rhizoctonia</taxon>
    </lineage>
</organism>
<proteinExistence type="predicted"/>
<name>A0A8H3BZE1_9AGAM</name>
<accession>A0A8H3BZE1</accession>
<comment type="caution">
    <text evidence="1">The sequence shown here is derived from an EMBL/GenBank/DDBJ whole genome shotgun (WGS) entry which is preliminary data.</text>
</comment>
<dbReference type="EMBL" id="CAJMXA010001841">
    <property type="protein sequence ID" value="CAE6471122.1"/>
    <property type="molecule type" value="Genomic_DNA"/>
</dbReference>
<evidence type="ECO:0008006" key="3">
    <source>
        <dbReference type="Google" id="ProtNLM"/>
    </source>
</evidence>
<dbReference type="AlphaFoldDB" id="A0A8H3BZE1"/>
<reference evidence="1" key="1">
    <citation type="submission" date="2021-01" db="EMBL/GenBank/DDBJ databases">
        <authorList>
            <person name="Kaushik A."/>
        </authorList>
    </citation>
    <scope>NUCLEOTIDE SEQUENCE</scope>
    <source>
        <strain evidence="1">AG6-10EEA</strain>
    </source>
</reference>
<dbReference type="Proteomes" id="UP000663853">
    <property type="component" value="Unassembled WGS sequence"/>
</dbReference>
<dbReference type="OrthoDB" id="6509975at2759"/>
<sequence>MQAWEETAAQLENAISAHHNICMDLERRFIDACPIDPQRVASKIDRQLESFHTLLTQRLAESRSSTSRTRNRLVSKVYCLPQEILARIFWFTVRGVHSEEDAVPMNDAIIRIYRALYRMTSVCSVWRNAGLIHGTLWSLIPVLPEPSNPYFLVDNATRNCLDRAGAELHLAADLGDFLHPTIREVLSSQGARLRTVNIRASELSVIQKAFTLLADNSVPGFITGLSIWLDCSDSFVPPPPLAEDFIFYEDTSRQAALELIANSLYVLRLRTVNLYMSNLSFENLVKLRLQDLVLGHKTACHGLLRALASASQLCDLEIISVIAWTSGDGNGGGEGEEADQVPNQSKLPIKLPCLRRLFLEDLYANVTGTILRSIIPGPYSLVLSITDKFQFIKKRHGTSFCGVNHLKNGAYGHNVDTVMMGSHFPMTMSETNLTPVLSAVPTATTLYIDGQYVSRASFWQMTRTADGNDGRSDLPKFREVHISRCRIESVEDPSSFKNMISSHPIQKFTMGGLLTQGDRETIGFDEPDERVADLTDWFEATVPEFVVDNLHVNVWFETDVWQLW</sequence>
<evidence type="ECO:0000313" key="2">
    <source>
        <dbReference type="Proteomes" id="UP000663853"/>
    </source>
</evidence>
<gene>
    <name evidence="1" type="ORF">RDB_LOCUS74845</name>
</gene>